<comment type="caution">
    <text evidence="3">The sequence shown here is derived from an EMBL/GenBank/DDBJ whole genome shotgun (WGS) entry which is preliminary data.</text>
</comment>
<feature type="domain" description="DUF7580" evidence="2">
    <location>
        <begin position="173"/>
        <end position="315"/>
    </location>
</feature>
<accession>A0A9P8UF06</accession>
<keyword evidence="4" id="KW-1185">Reference proteome</keyword>
<reference evidence="3" key="1">
    <citation type="journal article" date="2021" name="Nat. Commun.">
        <title>Genetic determinants of endophytism in the Arabidopsis root mycobiome.</title>
        <authorList>
            <person name="Mesny F."/>
            <person name="Miyauchi S."/>
            <person name="Thiergart T."/>
            <person name="Pickel B."/>
            <person name="Atanasova L."/>
            <person name="Karlsson M."/>
            <person name="Huettel B."/>
            <person name="Barry K.W."/>
            <person name="Haridas S."/>
            <person name="Chen C."/>
            <person name="Bauer D."/>
            <person name="Andreopoulos W."/>
            <person name="Pangilinan J."/>
            <person name="LaButti K."/>
            <person name="Riley R."/>
            <person name="Lipzen A."/>
            <person name="Clum A."/>
            <person name="Drula E."/>
            <person name="Henrissat B."/>
            <person name="Kohler A."/>
            <person name="Grigoriev I.V."/>
            <person name="Martin F.M."/>
            <person name="Hacquard S."/>
        </authorList>
    </citation>
    <scope>NUCLEOTIDE SEQUENCE</scope>
    <source>
        <strain evidence="3">MPI-SDFR-AT-0073</strain>
    </source>
</reference>
<dbReference type="RefSeq" id="XP_045955209.1">
    <property type="nucleotide sequence ID" value="XM_046103507.1"/>
</dbReference>
<gene>
    <name evidence="3" type="ORF">BKA67DRAFT_575565</name>
</gene>
<dbReference type="Pfam" id="PF24476">
    <property type="entry name" value="DUF7580"/>
    <property type="match status" value="1"/>
</dbReference>
<dbReference type="PANTHER" id="PTHR35186">
    <property type="entry name" value="ANK_REP_REGION DOMAIN-CONTAINING PROTEIN"/>
    <property type="match status" value="1"/>
</dbReference>
<dbReference type="Proteomes" id="UP000758603">
    <property type="component" value="Unassembled WGS sequence"/>
</dbReference>
<evidence type="ECO:0000313" key="3">
    <source>
        <dbReference type="EMBL" id="KAH6648702.1"/>
    </source>
</evidence>
<feature type="region of interest" description="Disordered" evidence="1">
    <location>
        <begin position="28"/>
        <end position="51"/>
    </location>
</feature>
<evidence type="ECO:0000259" key="2">
    <source>
        <dbReference type="Pfam" id="PF24476"/>
    </source>
</evidence>
<name>A0A9P8UF06_9PEZI</name>
<dbReference type="EMBL" id="JAGPXC010000007">
    <property type="protein sequence ID" value="KAH6648702.1"/>
    <property type="molecule type" value="Genomic_DNA"/>
</dbReference>
<proteinExistence type="predicted"/>
<dbReference type="PANTHER" id="PTHR35186:SF4">
    <property type="entry name" value="PRION-INHIBITION AND PROPAGATION HELO DOMAIN-CONTAINING PROTEIN"/>
    <property type="match status" value="1"/>
</dbReference>
<organism evidence="3 4">
    <name type="scientific">Truncatella angustata</name>
    <dbReference type="NCBI Taxonomy" id="152316"/>
    <lineage>
        <taxon>Eukaryota</taxon>
        <taxon>Fungi</taxon>
        <taxon>Dikarya</taxon>
        <taxon>Ascomycota</taxon>
        <taxon>Pezizomycotina</taxon>
        <taxon>Sordariomycetes</taxon>
        <taxon>Xylariomycetidae</taxon>
        <taxon>Amphisphaeriales</taxon>
        <taxon>Sporocadaceae</taxon>
        <taxon>Truncatella</taxon>
    </lineage>
</organism>
<evidence type="ECO:0000313" key="4">
    <source>
        <dbReference type="Proteomes" id="UP000758603"/>
    </source>
</evidence>
<evidence type="ECO:0000256" key="1">
    <source>
        <dbReference type="SAM" id="MobiDB-lite"/>
    </source>
</evidence>
<dbReference type="InterPro" id="IPR056002">
    <property type="entry name" value="DUF7580"/>
</dbReference>
<dbReference type="GeneID" id="70132399"/>
<protein>
    <recommendedName>
        <fullName evidence="2">DUF7580 domain-containing protein</fullName>
    </recommendedName>
</protein>
<dbReference type="AlphaFoldDB" id="A0A9P8UF06"/>
<dbReference type="OrthoDB" id="4773641at2759"/>
<sequence length="327" mass="37173">MRMAILSSAKKEKDPVWLRVVSVAPDTTSAGTAAERGRTPEMKGHKRRRSSDAAILPTKMRKTDTGPVHVSEYGDNVVIGTLTQNPIQVCPEYLAQHEEPELLAMQMVDASSAFHRIYFLPADERPPENCEPVSLYKMLLERPDPQIAHRNAQTGTLWKVQVARLIAEAALRFDWPETRCQWGRDDVIFYTLQPSSHILGPFLKVEIESQVHGTNAIPEQPASGGRQRRTLLNLAFILLQIGLFKPIEPPPESWNDDQYRGYIIQEIMRNDAQILGDYITVVRQCAELASPVGEVNIDKEEFREKYYRLIVSPLRMMETNLLSLQKK</sequence>